<dbReference type="GO" id="GO:0006298">
    <property type="term" value="P:mismatch repair"/>
    <property type="evidence" value="ECO:0007669"/>
    <property type="project" value="UniProtKB-UniRule"/>
</dbReference>
<dbReference type="InterPro" id="IPR020667">
    <property type="entry name" value="DNA_mismatch_repair_MutL"/>
</dbReference>
<evidence type="ECO:0000313" key="8">
    <source>
        <dbReference type="Proteomes" id="UP000309170"/>
    </source>
</evidence>
<dbReference type="GO" id="GO:0004519">
    <property type="term" value="F:endonuclease activity"/>
    <property type="evidence" value="ECO:0007669"/>
    <property type="project" value="UniProtKB-KW"/>
</dbReference>
<dbReference type="Pfam" id="PF13589">
    <property type="entry name" value="HATPase_c_3"/>
    <property type="match status" value="1"/>
</dbReference>
<dbReference type="PANTHER" id="PTHR10073:SF12">
    <property type="entry name" value="DNA MISMATCH REPAIR PROTEIN MLH1"/>
    <property type="match status" value="1"/>
</dbReference>
<evidence type="ECO:0000259" key="5">
    <source>
        <dbReference type="SMART" id="SM00853"/>
    </source>
</evidence>
<dbReference type="Proteomes" id="UP000309170">
    <property type="component" value="Unassembled WGS sequence"/>
</dbReference>
<dbReference type="RefSeq" id="WP_137019690.1">
    <property type="nucleotide sequence ID" value="NZ_SZNS01000064.1"/>
</dbReference>
<dbReference type="InterPro" id="IPR020568">
    <property type="entry name" value="Ribosomal_Su5_D2-typ_SF"/>
</dbReference>
<dbReference type="SUPFAM" id="SSF54211">
    <property type="entry name" value="Ribosomal protein S5 domain 2-like"/>
    <property type="match status" value="1"/>
</dbReference>
<dbReference type="FunFam" id="3.30.230.10:FF:000036">
    <property type="entry name" value="DNA mismatch repair endonuclease MutL"/>
    <property type="match status" value="1"/>
</dbReference>
<evidence type="ECO:0000256" key="4">
    <source>
        <dbReference type="HAMAP-Rule" id="MF_00149"/>
    </source>
</evidence>
<dbReference type="InterPro" id="IPR038973">
    <property type="entry name" value="MutL/Mlh/Pms-like"/>
</dbReference>
<dbReference type="SUPFAM" id="SSF118116">
    <property type="entry name" value="DNA mismatch repair protein MutL"/>
    <property type="match status" value="1"/>
</dbReference>
<comment type="function">
    <text evidence="4">This protein is involved in the repair of mismatches in DNA. It is required for dam-dependent methyl-directed DNA mismatch repair. May act as a 'molecular matchmaker', a protein that promotes the formation of a stable complex between two or more DNA-binding proteins in an ATP-dependent manner without itself being part of a final effector complex.</text>
</comment>
<feature type="domain" description="DNA mismatch repair protein S5" evidence="6">
    <location>
        <begin position="208"/>
        <end position="326"/>
    </location>
</feature>
<keyword evidence="3 4" id="KW-0234">DNA repair</keyword>
<sequence length="646" mass="73653">MGKIIQLDEALSNKIAAGEVVERPASVVKELVENAIDANSTIIEIELVEAGLGSIRIVDNGDGILADDIEAAFKRHATSKIKDENDLFRIRTLGFRGEAMPSIASVSRFEMKSSTGEGVGTRILLEGGMVKELEASSSRKGTDILVSDLFYNTPARLKYMKTIHTELGNITDVANRLALSHPDVSIRLTHNEKRILHTNGNGDVRQVLAAIYGTNIAKKMIPVQANSLDFKLSGYIVMPEVTRASRNYISTMINGRFIKNYALVKAILDGYHTLLPIGRFPIALLNIEMDPILVDVNVHPSKMEVRLSKEQELFSLVSETIKSSFKKLSLIPSGYTPTVKPEQVKSEQTTLELDHVVESGKRVLEEAKKEASLLKDTLIREKQEQKSFVDHKEDFNFEPIKELIYSNEQQQMEDVYVPVLQDDESKPYFESAEKYTTYTVEQEEEIEANETDSRIPPMYPIGQMHGTYIFAQNEKGLFIIDQHAAQERIKYEYFKEKVGRVENELQDMLVPITLEFSTDQCIRINEYRHELEKVGVYLEEFGYNAYIVRSHPQWFPKGIEQEILEEMIEQLLSMKKVDIKKLREEAAIMMSCKASIKANRHLRNDEIQALLDELRRTTDPFTCPHGRPIIISYSIYEMEKMFKRIM</sequence>
<dbReference type="CDD" id="cd16926">
    <property type="entry name" value="HATPase_MutL-MLH-PMS-like"/>
    <property type="match status" value="1"/>
</dbReference>
<dbReference type="InterPro" id="IPR014721">
    <property type="entry name" value="Ribsml_uS5_D2-typ_fold_subgr"/>
</dbReference>
<dbReference type="CDD" id="cd00782">
    <property type="entry name" value="MutL_Trans"/>
    <property type="match status" value="1"/>
</dbReference>
<comment type="similarity">
    <text evidence="1 4">Belongs to the DNA mismatch repair MutL/HexB family.</text>
</comment>
<feature type="domain" description="MutL C-terminal dimerisation" evidence="5">
    <location>
        <begin position="460"/>
        <end position="602"/>
    </location>
</feature>
<dbReference type="SUPFAM" id="SSF55874">
    <property type="entry name" value="ATPase domain of HSP90 chaperone/DNA topoisomerase II/histidine kinase"/>
    <property type="match status" value="1"/>
</dbReference>
<keyword evidence="7" id="KW-0378">Hydrolase</keyword>
<comment type="caution">
    <text evidence="7">The sequence shown here is derived from an EMBL/GenBank/DDBJ whole genome shotgun (WGS) entry which is preliminary data.</text>
</comment>
<dbReference type="Gene3D" id="3.30.1540.20">
    <property type="entry name" value="MutL, C-terminal domain, dimerisation subdomain"/>
    <property type="match status" value="1"/>
</dbReference>
<evidence type="ECO:0000256" key="2">
    <source>
        <dbReference type="ARBA" id="ARBA00022763"/>
    </source>
</evidence>
<dbReference type="InterPro" id="IPR014790">
    <property type="entry name" value="MutL_C"/>
</dbReference>
<organism evidence="7 8">
    <name type="scientific">Peribacillus simplex</name>
    <dbReference type="NCBI Taxonomy" id="1478"/>
    <lineage>
        <taxon>Bacteria</taxon>
        <taxon>Bacillati</taxon>
        <taxon>Bacillota</taxon>
        <taxon>Bacilli</taxon>
        <taxon>Bacillales</taxon>
        <taxon>Bacillaceae</taxon>
        <taxon>Peribacillus</taxon>
    </lineage>
</organism>
<dbReference type="HAMAP" id="MF_00149">
    <property type="entry name" value="DNA_mis_repair"/>
    <property type="match status" value="1"/>
</dbReference>
<reference evidence="7 8" key="1">
    <citation type="journal article" date="2019" name="Environ. Microbiol.">
        <title>An active ?-lactamase is a part of an orchestrated cell wall stress resistance network of Bacillus subtilis and related rhizosphere species.</title>
        <authorList>
            <person name="Bucher T."/>
            <person name="Keren-Paz A."/>
            <person name="Hausser J."/>
            <person name="Olender T."/>
            <person name="Cytryn E."/>
            <person name="Kolodkin-Gal I."/>
        </authorList>
    </citation>
    <scope>NUCLEOTIDE SEQUENCE [LARGE SCALE GENOMIC DNA]</scope>
    <source>
        <strain evidence="7 8">I4</strain>
    </source>
</reference>
<dbReference type="InterPro" id="IPR002099">
    <property type="entry name" value="MutL/Mlh/PMS"/>
</dbReference>
<keyword evidence="2 4" id="KW-0227">DNA damage</keyword>
<dbReference type="Gene3D" id="3.30.230.10">
    <property type="match status" value="1"/>
</dbReference>
<dbReference type="GO" id="GO:0005524">
    <property type="term" value="F:ATP binding"/>
    <property type="evidence" value="ECO:0007669"/>
    <property type="project" value="InterPro"/>
</dbReference>
<dbReference type="OrthoDB" id="9763467at2"/>
<dbReference type="InterPro" id="IPR036890">
    <property type="entry name" value="HATPase_C_sf"/>
</dbReference>
<dbReference type="Pfam" id="PF08676">
    <property type="entry name" value="MutL_C"/>
    <property type="match status" value="1"/>
</dbReference>
<dbReference type="SMART" id="SM01340">
    <property type="entry name" value="DNA_mis_repair"/>
    <property type="match status" value="1"/>
</dbReference>
<dbReference type="GO" id="GO:0140664">
    <property type="term" value="F:ATP-dependent DNA damage sensor activity"/>
    <property type="evidence" value="ECO:0007669"/>
    <property type="project" value="InterPro"/>
</dbReference>
<protein>
    <recommendedName>
        <fullName evidence="4">DNA mismatch repair protein MutL</fullName>
    </recommendedName>
</protein>
<evidence type="ECO:0000259" key="6">
    <source>
        <dbReference type="SMART" id="SM01340"/>
    </source>
</evidence>
<dbReference type="InterPro" id="IPR013507">
    <property type="entry name" value="DNA_mismatch_S5_2-like"/>
</dbReference>
<dbReference type="NCBIfam" id="TIGR00585">
    <property type="entry name" value="mutl"/>
    <property type="match status" value="1"/>
</dbReference>
<dbReference type="Gene3D" id="3.30.1370.100">
    <property type="entry name" value="MutL, C-terminal domain, regulatory subdomain"/>
    <property type="match status" value="1"/>
</dbReference>
<dbReference type="GO" id="GO:0016887">
    <property type="term" value="F:ATP hydrolysis activity"/>
    <property type="evidence" value="ECO:0007669"/>
    <property type="project" value="InterPro"/>
</dbReference>
<evidence type="ECO:0000256" key="1">
    <source>
        <dbReference type="ARBA" id="ARBA00006082"/>
    </source>
</evidence>
<dbReference type="Gene3D" id="3.30.565.10">
    <property type="entry name" value="Histidine kinase-like ATPase, C-terminal domain"/>
    <property type="match status" value="1"/>
</dbReference>
<dbReference type="AlphaFoldDB" id="A0A9X8ZJ37"/>
<dbReference type="InterPro" id="IPR037198">
    <property type="entry name" value="MutL_C_sf"/>
</dbReference>
<dbReference type="NCBIfam" id="NF000950">
    <property type="entry name" value="PRK00095.1-3"/>
    <property type="match status" value="1"/>
</dbReference>
<keyword evidence="7" id="KW-0255">Endonuclease</keyword>
<dbReference type="InterPro" id="IPR042120">
    <property type="entry name" value="MutL_C_dimsub"/>
</dbReference>
<evidence type="ECO:0000256" key="3">
    <source>
        <dbReference type="ARBA" id="ARBA00023204"/>
    </source>
</evidence>
<dbReference type="InterPro" id="IPR042121">
    <property type="entry name" value="MutL_C_regsub"/>
</dbReference>
<keyword evidence="7" id="KW-0540">Nuclease</keyword>
<dbReference type="EMBL" id="SZNT01000080">
    <property type="protein sequence ID" value="TKH13451.1"/>
    <property type="molecule type" value="Genomic_DNA"/>
</dbReference>
<gene>
    <name evidence="4 7" type="primary">mutL</name>
    <name evidence="7" type="ORF">FC678_07310</name>
</gene>
<name>A0A9X8ZJ37_9BACI</name>
<dbReference type="Pfam" id="PF01119">
    <property type="entry name" value="DNA_mis_repair"/>
    <property type="match status" value="1"/>
</dbReference>
<dbReference type="GO" id="GO:0030983">
    <property type="term" value="F:mismatched DNA binding"/>
    <property type="evidence" value="ECO:0007669"/>
    <property type="project" value="InterPro"/>
</dbReference>
<dbReference type="FunFam" id="3.30.565.10:FF:000003">
    <property type="entry name" value="DNA mismatch repair endonuclease MutL"/>
    <property type="match status" value="1"/>
</dbReference>
<dbReference type="SMART" id="SM00853">
    <property type="entry name" value="MutL_C"/>
    <property type="match status" value="1"/>
</dbReference>
<evidence type="ECO:0000313" key="7">
    <source>
        <dbReference type="EMBL" id="TKH13451.1"/>
    </source>
</evidence>
<proteinExistence type="inferred from homology"/>
<accession>A0A9X8ZJ37</accession>
<dbReference type="FunFam" id="3.30.1370.100:FF:000004">
    <property type="entry name" value="DNA mismatch repair endonuclease MutL"/>
    <property type="match status" value="1"/>
</dbReference>
<dbReference type="GO" id="GO:0032300">
    <property type="term" value="C:mismatch repair complex"/>
    <property type="evidence" value="ECO:0007669"/>
    <property type="project" value="InterPro"/>
</dbReference>
<dbReference type="PANTHER" id="PTHR10073">
    <property type="entry name" value="DNA MISMATCH REPAIR PROTEIN MLH, PMS, MUTL"/>
    <property type="match status" value="1"/>
</dbReference>